<dbReference type="RefSeq" id="XP_008078522.1">
    <property type="nucleotide sequence ID" value="XM_008080331.1"/>
</dbReference>
<evidence type="ECO:0000313" key="2">
    <source>
        <dbReference type="EMBL" id="EPE34587.1"/>
    </source>
</evidence>
<evidence type="ECO:0000256" key="1">
    <source>
        <dbReference type="SAM" id="SignalP"/>
    </source>
</evidence>
<dbReference type="Proteomes" id="UP000016922">
    <property type="component" value="Unassembled WGS sequence"/>
</dbReference>
<dbReference type="GeneID" id="19469328"/>
<dbReference type="OrthoDB" id="10025998at2759"/>
<evidence type="ECO:0000313" key="3">
    <source>
        <dbReference type="Proteomes" id="UP000016922"/>
    </source>
</evidence>
<dbReference type="OMA" id="MASSKWR"/>
<feature type="signal peptide" evidence="1">
    <location>
        <begin position="1"/>
        <end position="24"/>
    </location>
</feature>
<proteinExistence type="predicted"/>
<dbReference type="KEGG" id="glz:GLAREA_10281"/>
<dbReference type="eggNOG" id="ENOG502S6I6">
    <property type="taxonomic scope" value="Eukaryota"/>
</dbReference>
<organism evidence="2 3">
    <name type="scientific">Glarea lozoyensis (strain ATCC 20868 / MF5171)</name>
    <dbReference type="NCBI Taxonomy" id="1116229"/>
    <lineage>
        <taxon>Eukaryota</taxon>
        <taxon>Fungi</taxon>
        <taxon>Dikarya</taxon>
        <taxon>Ascomycota</taxon>
        <taxon>Pezizomycotina</taxon>
        <taxon>Leotiomycetes</taxon>
        <taxon>Helotiales</taxon>
        <taxon>Helotiaceae</taxon>
        <taxon>Glarea</taxon>
    </lineage>
</organism>
<dbReference type="AlphaFoldDB" id="S3D7U7"/>
<keyword evidence="3" id="KW-1185">Reference proteome</keyword>
<name>S3D7U7_GLAL2</name>
<reference evidence="2 3" key="1">
    <citation type="journal article" date="2013" name="BMC Genomics">
        <title>Genomics-driven discovery of the pneumocandin biosynthetic gene cluster in the fungus Glarea lozoyensis.</title>
        <authorList>
            <person name="Chen L."/>
            <person name="Yue Q."/>
            <person name="Zhang X."/>
            <person name="Xiang M."/>
            <person name="Wang C."/>
            <person name="Li S."/>
            <person name="Che Y."/>
            <person name="Ortiz-Lopez F.J."/>
            <person name="Bills G.F."/>
            <person name="Liu X."/>
            <person name="An Z."/>
        </authorList>
    </citation>
    <scope>NUCLEOTIDE SEQUENCE [LARGE SCALE GENOMIC DNA]</scope>
    <source>
        <strain evidence="3">ATCC 20868 / MF5171</strain>
    </source>
</reference>
<dbReference type="HOGENOM" id="CLU_036419_2_1_1"/>
<accession>S3D7U7</accession>
<sequence>MASSKWRCLLLLLIFDTLCAYLEPREILSLRATAKEFTVLYPSICFSQFNIKRLIRRFVQDPVALRSKLGQYNALISGSTALQLFERVVWRDSDLDIYVKREDEEDVQSVVALREHLINFEGYTVSVIFDPEEPSEKRKSITQIITLVKRRYEENEVKVQIIGTTTIPLEAIITSVNALFWQQVAKYARRGWKTLETVWDDDQDYTKSLPPSENMNAIRRIGDSKTWKIDLDTTGLTPGAPAYSVEYSFFKTSLREKVTGTRRKITKKWYQVDASIFQSCVLKYKYLATQYQHPDCTFWWDPADRLNDLTRIECTKLKADERPLSMSRCHIDKYYKHADAVHRNTPEGWTFWDAEIPKWEAAYEKKAREKGLRDW</sequence>
<dbReference type="EMBL" id="KE145356">
    <property type="protein sequence ID" value="EPE34587.1"/>
    <property type="molecule type" value="Genomic_DNA"/>
</dbReference>
<gene>
    <name evidence="2" type="ORF">GLAREA_10281</name>
</gene>
<keyword evidence="1" id="KW-0732">Signal</keyword>
<feature type="chain" id="PRO_5004507900" evidence="1">
    <location>
        <begin position="25"/>
        <end position="375"/>
    </location>
</feature>
<protein>
    <submittedName>
        <fullName evidence="2">Uncharacterized protein</fullName>
    </submittedName>
</protein>